<dbReference type="RefSeq" id="WP_147301219.1">
    <property type="nucleotide sequence ID" value="NZ_QREH01000001.1"/>
</dbReference>
<reference evidence="2 3" key="1">
    <citation type="submission" date="2018-07" db="EMBL/GenBank/DDBJ databases">
        <title>Sequencing the genomes of 1000 actinobacteria strains.</title>
        <authorList>
            <person name="Klenk H.-P."/>
        </authorList>
    </citation>
    <scope>NUCLEOTIDE SEQUENCE [LARGE SCALE GENOMIC DNA]</scope>
    <source>
        <strain evidence="2 3">DSM 14442</strain>
    </source>
</reference>
<dbReference type="AlphaFoldDB" id="A0A3D9LEV5"/>
<organism evidence="2 3">
    <name type="scientific">Citricoccus muralis</name>
    <dbReference type="NCBI Taxonomy" id="169134"/>
    <lineage>
        <taxon>Bacteria</taxon>
        <taxon>Bacillati</taxon>
        <taxon>Actinomycetota</taxon>
        <taxon>Actinomycetes</taxon>
        <taxon>Micrococcales</taxon>
        <taxon>Micrococcaceae</taxon>
        <taxon>Citricoccus</taxon>
    </lineage>
</organism>
<feature type="domain" description="Dimethylamine monooxygenase subunit DmmA-like C-terminal" evidence="1">
    <location>
        <begin position="115"/>
        <end position="158"/>
    </location>
</feature>
<dbReference type="EMBL" id="QREH01000001">
    <property type="protein sequence ID" value="REE04176.1"/>
    <property type="molecule type" value="Genomic_DNA"/>
</dbReference>
<dbReference type="InterPro" id="IPR048037">
    <property type="entry name" value="DmmA-like_C"/>
</dbReference>
<dbReference type="NCBIfam" id="NF041259">
    <property type="entry name" value="mono_DmmA_fam"/>
    <property type="match status" value="1"/>
</dbReference>
<keyword evidence="3" id="KW-1185">Reference proteome</keyword>
<evidence type="ECO:0000313" key="3">
    <source>
        <dbReference type="Proteomes" id="UP000256727"/>
    </source>
</evidence>
<proteinExistence type="predicted"/>
<sequence>MTATTVEKGTAAPEREGVRVRWRIALSFSEEDRTRLVEHLGPEMDRTMYAEYVAREYGRDQAAWLENHLRSAFVGTRLVLSGPSTAVRAAQRDALEAGLIGEEIELLERPDTEKRVYCPHCRCTTTAAASASMVQCSGCRLVLEVFEHFSRGLSAYLGAVAGAEDVAARTGQAAA</sequence>
<comment type="caution">
    <text evidence="2">The sequence shown here is derived from an EMBL/GenBank/DDBJ whole genome shotgun (WGS) entry which is preliminary data.</text>
</comment>
<gene>
    <name evidence="2" type="ORF">C8E99_2003</name>
</gene>
<protein>
    <recommendedName>
        <fullName evidence="1">Dimethylamine monooxygenase subunit DmmA-like C-terminal domain-containing protein</fullName>
    </recommendedName>
</protein>
<evidence type="ECO:0000259" key="1">
    <source>
        <dbReference type="Pfam" id="PF22289"/>
    </source>
</evidence>
<dbReference type="Pfam" id="PF22289">
    <property type="entry name" value="DmmA-like_C"/>
    <property type="match status" value="1"/>
</dbReference>
<accession>A0A3D9LEV5</accession>
<dbReference type="Proteomes" id="UP000256727">
    <property type="component" value="Unassembled WGS sequence"/>
</dbReference>
<name>A0A3D9LEV5_9MICC</name>
<dbReference type="OrthoDB" id="3579011at2"/>
<evidence type="ECO:0000313" key="2">
    <source>
        <dbReference type="EMBL" id="REE04176.1"/>
    </source>
</evidence>